<evidence type="ECO:0000256" key="3">
    <source>
        <dbReference type="ARBA" id="ARBA00005174"/>
    </source>
</evidence>
<dbReference type="SUPFAM" id="SSF56059">
    <property type="entry name" value="Glutathione synthetase ATP-binding domain-like"/>
    <property type="match status" value="1"/>
</dbReference>
<keyword evidence="9 15" id="KW-0067">ATP-binding</keyword>
<dbReference type="PANTHER" id="PTHR43472:SF1">
    <property type="entry name" value="PHOSPHORIBOSYLAMINE--GLYCINE LIGASE, CHLOROPLASTIC"/>
    <property type="match status" value="1"/>
</dbReference>
<dbReference type="GO" id="GO:0046872">
    <property type="term" value="F:metal ion binding"/>
    <property type="evidence" value="ECO:0007669"/>
    <property type="project" value="UniProtKB-KW"/>
</dbReference>
<evidence type="ECO:0000256" key="10">
    <source>
        <dbReference type="ARBA" id="ARBA00023211"/>
    </source>
</evidence>
<dbReference type="Proteomes" id="UP000180254">
    <property type="component" value="Unassembled WGS sequence"/>
</dbReference>
<evidence type="ECO:0000256" key="4">
    <source>
        <dbReference type="ARBA" id="ARBA00013255"/>
    </source>
</evidence>
<dbReference type="InterPro" id="IPR020559">
    <property type="entry name" value="PRibGlycinamide_synth_CS"/>
</dbReference>
<evidence type="ECO:0000256" key="12">
    <source>
        <dbReference type="ARBA" id="ARBA00042242"/>
    </source>
</evidence>
<evidence type="ECO:0000256" key="11">
    <source>
        <dbReference type="ARBA" id="ARBA00038345"/>
    </source>
</evidence>
<comment type="pathway">
    <text evidence="3 14">Purine metabolism; IMP biosynthesis via de novo pathway; N(1)-(5-phospho-D-ribosyl)glycinamide from 5-phospho-alpha-D-ribose 1-diphosphate: step 2/2.</text>
</comment>
<dbReference type="SMART" id="SM01209">
    <property type="entry name" value="GARS_A"/>
    <property type="match status" value="1"/>
</dbReference>
<keyword evidence="10" id="KW-0464">Manganese</keyword>
<dbReference type="FunFam" id="3.40.50.20:FF:000006">
    <property type="entry name" value="Phosphoribosylamine--glycine ligase, chloroplastic"/>
    <property type="match status" value="1"/>
</dbReference>
<gene>
    <name evidence="14 17" type="primary">purD</name>
    <name evidence="17" type="ORF">EUAN_04960</name>
</gene>
<evidence type="ECO:0000256" key="7">
    <source>
        <dbReference type="ARBA" id="ARBA00022741"/>
    </source>
</evidence>
<evidence type="ECO:0000256" key="2">
    <source>
        <dbReference type="ARBA" id="ARBA00001946"/>
    </source>
</evidence>
<evidence type="ECO:0000256" key="14">
    <source>
        <dbReference type="HAMAP-Rule" id="MF_00138"/>
    </source>
</evidence>
<dbReference type="SUPFAM" id="SSF52440">
    <property type="entry name" value="PreATP-grasp domain"/>
    <property type="match status" value="1"/>
</dbReference>
<dbReference type="AlphaFoldDB" id="A0A1S1V800"/>
<dbReference type="Pfam" id="PF02844">
    <property type="entry name" value="GARS_N"/>
    <property type="match status" value="1"/>
</dbReference>
<reference evidence="17 18" key="1">
    <citation type="submission" date="2016-09" db="EMBL/GenBank/DDBJ databases">
        <title>Genome sequence of Eubacterium angustum.</title>
        <authorList>
            <person name="Poehlein A."/>
            <person name="Daniel R."/>
        </authorList>
    </citation>
    <scope>NUCLEOTIDE SEQUENCE [LARGE SCALE GENOMIC DNA]</scope>
    <source>
        <strain evidence="17 18">DSM 1989</strain>
    </source>
</reference>
<dbReference type="STRING" id="39480.EUAN_04960"/>
<dbReference type="NCBIfam" id="TIGR00877">
    <property type="entry name" value="purD"/>
    <property type="match status" value="1"/>
</dbReference>
<dbReference type="SUPFAM" id="SSF51246">
    <property type="entry name" value="Rudiment single hybrid motif"/>
    <property type="match status" value="1"/>
</dbReference>
<dbReference type="GO" id="GO:0005524">
    <property type="term" value="F:ATP binding"/>
    <property type="evidence" value="ECO:0007669"/>
    <property type="project" value="UniProtKB-UniRule"/>
</dbReference>
<dbReference type="RefSeq" id="WP_071061362.1">
    <property type="nucleotide sequence ID" value="NZ_MKIE01000002.1"/>
</dbReference>
<dbReference type="PANTHER" id="PTHR43472">
    <property type="entry name" value="PHOSPHORIBOSYLAMINE--GLYCINE LIGASE"/>
    <property type="match status" value="1"/>
</dbReference>
<dbReference type="HAMAP" id="MF_00138">
    <property type="entry name" value="GARS"/>
    <property type="match status" value="1"/>
</dbReference>
<dbReference type="SMART" id="SM01210">
    <property type="entry name" value="GARS_C"/>
    <property type="match status" value="1"/>
</dbReference>
<evidence type="ECO:0000256" key="15">
    <source>
        <dbReference type="PROSITE-ProRule" id="PRU00409"/>
    </source>
</evidence>
<dbReference type="InterPro" id="IPR020561">
    <property type="entry name" value="PRibGlycinamid_synth_ATP-grasp"/>
</dbReference>
<evidence type="ECO:0000256" key="8">
    <source>
        <dbReference type="ARBA" id="ARBA00022755"/>
    </source>
</evidence>
<keyword evidence="7 15" id="KW-0547">Nucleotide-binding</keyword>
<evidence type="ECO:0000256" key="13">
    <source>
        <dbReference type="ARBA" id="ARBA00042864"/>
    </source>
</evidence>
<evidence type="ECO:0000313" key="17">
    <source>
        <dbReference type="EMBL" id="OHW62712.1"/>
    </source>
</evidence>
<name>A0A1S1V800_9FIRM</name>
<evidence type="ECO:0000256" key="9">
    <source>
        <dbReference type="ARBA" id="ARBA00022840"/>
    </source>
</evidence>
<organism evidence="17 18">
    <name type="scientific">Andreesenia angusta</name>
    <dbReference type="NCBI Taxonomy" id="39480"/>
    <lineage>
        <taxon>Bacteria</taxon>
        <taxon>Bacillati</taxon>
        <taxon>Bacillota</taxon>
        <taxon>Tissierellia</taxon>
        <taxon>Tissierellales</taxon>
        <taxon>Gottschalkiaceae</taxon>
        <taxon>Andreesenia</taxon>
    </lineage>
</organism>
<dbReference type="InterPro" id="IPR020560">
    <property type="entry name" value="PRibGlycinamide_synth_C-dom"/>
</dbReference>
<protein>
    <recommendedName>
        <fullName evidence="4 14">Phosphoribosylamine--glycine ligase</fullName>
        <ecNumber evidence="4 14">6.3.4.13</ecNumber>
    </recommendedName>
    <alternativeName>
        <fullName evidence="14">GARS</fullName>
    </alternativeName>
    <alternativeName>
        <fullName evidence="12 14">Glycinamide ribonucleotide synthetase</fullName>
    </alternativeName>
    <alternativeName>
        <fullName evidence="13 14">Phosphoribosylglycinamide synthetase</fullName>
    </alternativeName>
</protein>
<feature type="domain" description="ATP-grasp" evidence="16">
    <location>
        <begin position="107"/>
        <end position="313"/>
    </location>
</feature>
<dbReference type="UniPathway" id="UPA00074">
    <property type="reaction ID" value="UER00125"/>
</dbReference>
<comment type="caution">
    <text evidence="17">The sequence shown here is derived from an EMBL/GenBank/DDBJ whole genome shotgun (WGS) entry which is preliminary data.</text>
</comment>
<dbReference type="InterPro" id="IPR013815">
    <property type="entry name" value="ATP_grasp_subdomain_1"/>
</dbReference>
<keyword evidence="6" id="KW-0479">Metal-binding</keyword>
<keyword evidence="8 14" id="KW-0658">Purine biosynthesis</keyword>
<dbReference type="PROSITE" id="PS50975">
    <property type="entry name" value="ATP_GRASP"/>
    <property type="match status" value="1"/>
</dbReference>
<dbReference type="GO" id="GO:0009113">
    <property type="term" value="P:purine nucleobase biosynthetic process"/>
    <property type="evidence" value="ECO:0007669"/>
    <property type="project" value="InterPro"/>
</dbReference>
<dbReference type="Pfam" id="PF01071">
    <property type="entry name" value="GARS_A"/>
    <property type="match status" value="1"/>
</dbReference>
<dbReference type="FunFam" id="3.30.470.20:FF:000018">
    <property type="entry name" value="Trifunctional purine biosynthetic protein adenosine-3"/>
    <property type="match status" value="1"/>
</dbReference>
<dbReference type="GO" id="GO:0006189">
    <property type="term" value="P:'de novo' IMP biosynthetic process"/>
    <property type="evidence" value="ECO:0007669"/>
    <property type="project" value="UniProtKB-UniRule"/>
</dbReference>
<dbReference type="Gene3D" id="3.90.600.10">
    <property type="entry name" value="Phosphoribosylglycinamide synthetase, C-terminal domain"/>
    <property type="match status" value="1"/>
</dbReference>
<dbReference type="InterPro" id="IPR020562">
    <property type="entry name" value="PRibGlycinamide_synth_N"/>
</dbReference>
<dbReference type="PROSITE" id="PS00184">
    <property type="entry name" value="GARS"/>
    <property type="match status" value="1"/>
</dbReference>
<dbReference type="InterPro" id="IPR037123">
    <property type="entry name" value="PRibGlycinamide_synth_C_sf"/>
</dbReference>
<comment type="similarity">
    <text evidence="11 14">Belongs to the GARS family.</text>
</comment>
<accession>A0A1S1V800</accession>
<dbReference type="EMBL" id="MKIE01000002">
    <property type="protein sequence ID" value="OHW62712.1"/>
    <property type="molecule type" value="Genomic_DNA"/>
</dbReference>
<evidence type="ECO:0000256" key="5">
    <source>
        <dbReference type="ARBA" id="ARBA00022598"/>
    </source>
</evidence>
<dbReference type="Gene3D" id="3.30.470.20">
    <property type="entry name" value="ATP-grasp fold, B domain"/>
    <property type="match status" value="1"/>
</dbReference>
<comment type="catalytic activity">
    <reaction evidence="14">
        <text>5-phospho-beta-D-ribosylamine + glycine + ATP = N(1)-(5-phospho-beta-D-ribosyl)glycinamide + ADP + phosphate + H(+)</text>
        <dbReference type="Rhea" id="RHEA:17453"/>
        <dbReference type="ChEBI" id="CHEBI:15378"/>
        <dbReference type="ChEBI" id="CHEBI:30616"/>
        <dbReference type="ChEBI" id="CHEBI:43474"/>
        <dbReference type="ChEBI" id="CHEBI:57305"/>
        <dbReference type="ChEBI" id="CHEBI:58681"/>
        <dbReference type="ChEBI" id="CHEBI:143788"/>
        <dbReference type="ChEBI" id="CHEBI:456216"/>
        <dbReference type="EC" id="6.3.4.13"/>
    </reaction>
</comment>
<keyword evidence="18" id="KW-1185">Reference proteome</keyword>
<dbReference type="OrthoDB" id="9807240at2"/>
<keyword evidence="5 14" id="KW-0436">Ligase</keyword>
<sequence>MKLLVVGSGAREHALVWKLSRSAHVESIYCAPGNPGIAEIAETVDIEATDIDGLLNFAKAREIDLVVVGPEQPLVMGISDRFKSEGIKLFGPDKRCSRLEGSKTFSKAFMKKYGVPTARYEEYNNLEEAIFGLKNFDLPVVIKADGLAAGKGVVVAENRQKAAEALRDMMESGRFGYAGKSVVVEEFLDGVEASLLCFVDGSTIVTMESARDYKKAFDGDTGPNTGGMGACSPNSAYEGDVAKSVEEKVLKPIVEGLIAENMDYRGVLFIGLMICKGGPKVLEFNVRFGDPETQALMPRLETDLVEVLDAVVEGKLKEIDLEWSEKCTACIVLSSDGYPELYETGKEITGLKDVEDTLVFQGGTKLEDGKLLTNGGRVLSVVSCGDTIEDARRSAYKGAEKIKFEGKRHRGDIGL</sequence>
<comment type="cofactor">
    <cofactor evidence="2">
        <name>Mg(2+)</name>
        <dbReference type="ChEBI" id="CHEBI:18420"/>
    </cofactor>
</comment>
<comment type="cofactor">
    <cofactor evidence="1">
        <name>Mn(2+)</name>
        <dbReference type="ChEBI" id="CHEBI:29035"/>
    </cofactor>
</comment>
<dbReference type="Pfam" id="PF02843">
    <property type="entry name" value="GARS_C"/>
    <property type="match status" value="1"/>
</dbReference>
<dbReference type="InterPro" id="IPR011761">
    <property type="entry name" value="ATP-grasp"/>
</dbReference>
<proteinExistence type="inferred from homology"/>
<evidence type="ECO:0000256" key="1">
    <source>
        <dbReference type="ARBA" id="ARBA00001936"/>
    </source>
</evidence>
<dbReference type="Gene3D" id="3.40.50.20">
    <property type="match status" value="1"/>
</dbReference>
<evidence type="ECO:0000313" key="18">
    <source>
        <dbReference type="Proteomes" id="UP000180254"/>
    </source>
</evidence>
<dbReference type="GO" id="GO:0004637">
    <property type="term" value="F:phosphoribosylamine-glycine ligase activity"/>
    <property type="evidence" value="ECO:0007669"/>
    <property type="project" value="UniProtKB-UniRule"/>
</dbReference>
<dbReference type="EC" id="6.3.4.13" evidence="4 14"/>
<dbReference type="InterPro" id="IPR000115">
    <property type="entry name" value="PRibGlycinamide_synth"/>
</dbReference>
<dbReference type="Gene3D" id="3.30.1490.20">
    <property type="entry name" value="ATP-grasp fold, A domain"/>
    <property type="match status" value="1"/>
</dbReference>
<evidence type="ECO:0000256" key="6">
    <source>
        <dbReference type="ARBA" id="ARBA00022723"/>
    </source>
</evidence>
<dbReference type="InterPro" id="IPR016185">
    <property type="entry name" value="PreATP-grasp_dom_sf"/>
</dbReference>
<evidence type="ECO:0000259" key="16">
    <source>
        <dbReference type="PROSITE" id="PS50975"/>
    </source>
</evidence>
<dbReference type="InterPro" id="IPR011054">
    <property type="entry name" value="Rudment_hybrid_motif"/>
</dbReference>